<sequence length="430" mass="48342">MDEFGIMESTYDIPAMSTDELRETVFRPSRFAKDVRIGRFNRLRITKISAPANLYVMAAKLLPGGRWLVSLEGDALSGVRRLRVYDMSLKCNEIHAVGDIVVNVSWATCYMEVRPQTPVGAQSGALIFLHQWISDTDEVGKLQVFSFEAERGSRPSLVLHKEQLTAVDLYDPDTWSRSTGSTLVCKRFNRLLIWYWREGEWAWISLNGDMNNFLPIALHSDVLLLIDEDARQVVSLNLRGLARRAGVIEDPQQGVPRSCPVATTRLEIPGVAGLRRTHEPATTGQSWLTGTQCWALRYPGITVFVDVEFPADDDAKVSFHRYPGKFDKDSYYWSEGRHRYEFCTAETEHHLVTLFAKGRLEVLGISDQGQTLEDAQLLPPSDIPSHGVPGRVFACAISGIIGLAWGEDGFFLWTYGGQRYPGEVRLLSLT</sequence>
<dbReference type="EMBL" id="KN822995">
    <property type="protein sequence ID" value="KIO28344.1"/>
    <property type="molecule type" value="Genomic_DNA"/>
</dbReference>
<dbReference type="AlphaFoldDB" id="A0A0C3QN08"/>
<organism evidence="1 2">
    <name type="scientific">Tulasnella calospora MUT 4182</name>
    <dbReference type="NCBI Taxonomy" id="1051891"/>
    <lineage>
        <taxon>Eukaryota</taxon>
        <taxon>Fungi</taxon>
        <taxon>Dikarya</taxon>
        <taxon>Basidiomycota</taxon>
        <taxon>Agaricomycotina</taxon>
        <taxon>Agaricomycetes</taxon>
        <taxon>Cantharellales</taxon>
        <taxon>Tulasnellaceae</taxon>
        <taxon>Tulasnella</taxon>
    </lineage>
</organism>
<protein>
    <submittedName>
        <fullName evidence="1">Uncharacterized protein</fullName>
    </submittedName>
</protein>
<dbReference type="OrthoDB" id="3205590at2759"/>
<evidence type="ECO:0000313" key="1">
    <source>
        <dbReference type="EMBL" id="KIO28344.1"/>
    </source>
</evidence>
<accession>A0A0C3QN08</accession>
<reference evidence="2" key="2">
    <citation type="submission" date="2015-01" db="EMBL/GenBank/DDBJ databases">
        <title>Evolutionary Origins and Diversification of the Mycorrhizal Mutualists.</title>
        <authorList>
            <consortium name="DOE Joint Genome Institute"/>
            <consortium name="Mycorrhizal Genomics Consortium"/>
            <person name="Kohler A."/>
            <person name="Kuo A."/>
            <person name="Nagy L.G."/>
            <person name="Floudas D."/>
            <person name="Copeland A."/>
            <person name="Barry K.W."/>
            <person name="Cichocki N."/>
            <person name="Veneault-Fourrey C."/>
            <person name="LaButti K."/>
            <person name="Lindquist E.A."/>
            <person name="Lipzen A."/>
            <person name="Lundell T."/>
            <person name="Morin E."/>
            <person name="Murat C."/>
            <person name="Riley R."/>
            <person name="Ohm R."/>
            <person name="Sun H."/>
            <person name="Tunlid A."/>
            <person name="Henrissat B."/>
            <person name="Grigoriev I.V."/>
            <person name="Hibbett D.S."/>
            <person name="Martin F."/>
        </authorList>
    </citation>
    <scope>NUCLEOTIDE SEQUENCE [LARGE SCALE GENOMIC DNA]</scope>
    <source>
        <strain evidence="2">MUT 4182</strain>
    </source>
</reference>
<evidence type="ECO:0000313" key="2">
    <source>
        <dbReference type="Proteomes" id="UP000054248"/>
    </source>
</evidence>
<dbReference type="Proteomes" id="UP000054248">
    <property type="component" value="Unassembled WGS sequence"/>
</dbReference>
<name>A0A0C3QN08_9AGAM</name>
<keyword evidence="2" id="KW-1185">Reference proteome</keyword>
<dbReference type="HOGENOM" id="CLU_660889_0_0_1"/>
<gene>
    <name evidence="1" type="ORF">M407DRAFT_22403</name>
</gene>
<proteinExistence type="predicted"/>
<reference evidence="1 2" key="1">
    <citation type="submission" date="2014-04" db="EMBL/GenBank/DDBJ databases">
        <authorList>
            <consortium name="DOE Joint Genome Institute"/>
            <person name="Kuo A."/>
            <person name="Girlanda M."/>
            <person name="Perotto S."/>
            <person name="Kohler A."/>
            <person name="Nagy L.G."/>
            <person name="Floudas D."/>
            <person name="Copeland A."/>
            <person name="Barry K.W."/>
            <person name="Cichocki N."/>
            <person name="Veneault-Fourrey C."/>
            <person name="LaButti K."/>
            <person name="Lindquist E.A."/>
            <person name="Lipzen A."/>
            <person name="Lundell T."/>
            <person name="Morin E."/>
            <person name="Murat C."/>
            <person name="Sun H."/>
            <person name="Tunlid A."/>
            <person name="Henrissat B."/>
            <person name="Grigoriev I.V."/>
            <person name="Hibbett D.S."/>
            <person name="Martin F."/>
            <person name="Nordberg H.P."/>
            <person name="Cantor M.N."/>
            <person name="Hua S.X."/>
        </authorList>
    </citation>
    <scope>NUCLEOTIDE SEQUENCE [LARGE SCALE GENOMIC DNA]</scope>
    <source>
        <strain evidence="1 2">MUT 4182</strain>
    </source>
</reference>